<dbReference type="Proteomes" id="UP000444960">
    <property type="component" value="Unassembled WGS sequence"/>
</dbReference>
<evidence type="ECO:0000256" key="1">
    <source>
        <dbReference type="SAM" id="MobiDB-lite"/>
    </source>
</evidence>
<gene>
    <name evidence="3" type="ORF">nbrc107696_28570</name>
</gene>
<protein>
    <submittedName>
        <fullName evidence="3">Uncharacterized protein</fullName>
    </submittedName>
</protein>
<feature type="transmembrane region" description="Helical" evidence="2">
    <location>
        <begin position="104"/>
        <end position="127"/>
    </location>
</feature>
<evidence type="ECO:0000313" key="3">
    <source>
        <dbReference type="EMBL" id="GEE02411.1"/>
    </source>
</evidence>
<comment type="caution">
    <text evidence="3">The sequence shown here is derived from an EMBL/GenBank/DDBJ whole genome shotgun (WGS) entry which is preliminary data.</text>
</comment>
<dbReference type="RefSeq" id="WP_161896087.1">
    <property type="nucleotide sequence ID" value="NZ_BJOV01000005.1"/>
</dbReference>
<feature type="region of interest" description="Disordered" evidence="1">
    <location>
        <begin position="174"/>
        <end position="219"/>
    </location>
</feature>
<name>A0A7I9VBA2_9ACTN</name>
<reference evidence="4" key="1">
    <citation type="submission" date="2019-06" db="EMBL/GenBank/DDBJ databases">
        <title>Gordonia isolated from sludge of a wastewater treatment plant.</title>
        <authorList>
            <person name="Tamura T."/>
            <person name="Aoyama K."/>
            <person name="Kang Y."/>
            <person name="Saito S."/>
            <person name="Akiyama N."/>
            <person name="Yazawa K."/>
            <person name="Gonoi T."/>
            <person name="Mikami Y."/>
        </authorList>
    </citation>
    <scope>NUCLEOTIDE SEQUENCE [LARGE SCALE GENOMIC DNA]</scope>
    <source>
        <strain evidence="4">NBRC 107696</strain>
    </source>
</reference>
<proteinExistence type="predicted"/>
<dbReference type="OrthoDB" id="4378696at2"/>
<dbReference type="AlphaFoldDB" id="A0A7I9VBA2"/>
<evidence type="ECO:0000313" key="4">
    <source>
        <dbReference type="Proteomes" id="UP000444960"/>
    </source>
</evidence>
<feature type="transmembrane region" description="Helical" evidence="2">
    <location>
        <begin position="21"/>
        <end position="39"/>
    </location>
</feature>
<feature type="compositionally biased region" description="Basic and acidic residues" evidence="1">
    <location>
        <begin position="206"/>
        <end position="219"/>
    </location>
</feature>
<feature type="transmembrane region" description="Helical" evidence="2">
    <location>
        <begin position="133"/>
        <end position="153"/>
    </location>
</feature>
<dbReference type="EMBL" id="BJOV01000005">
    <property type="protein sequence ID" value="GEE02411.1"/>
    <property type="molecule type" value="Genomic_DNA"/>
</dbReference>
<feature type="compositionally biased region" description="Pro residues" evidence="1">
    <location>
        <begin position="181"/>
        <end position="195"/>
    </location>
</feature>
<keyword evidence="2" id="KW-1133">Transmembrane helix</keyword>
<keyword evidence="2" id="KW-0472">Membrane</keyword>
<evidence type="ECO:0000256" key="2">
    <source>
        <dbReference type="SAM" id="Phobius"/>
    </source>
</evidence>
<keyword evidence="4" id="KW-1185">Reference proteome</keyword>
<keyword evidence="2" id="KW-0812">Transmembrane</keyword>
<sequence length="219" mass="22646">MSEAQQINVNVNSSAGEILRIVSTVLLFGGAGATAWAFAQGQHKEVATTFMTLMIVMMVKLMYARGMVALPAGSGGEGFATTKSTLNEIAAEYRTWLAGTSMPALAAISIAYAIAFLVLRAATSAAFGIFQNVYVAGGCAAMVGAVVVFPSLVPSMLAGLRRKGVVTTPAPAEAVQQAPVAPQPAPVQAPAPAAQPAPKVVRRVVRRTEADNTTEKKEA</sequence>
<organism evidence="3 4">
    <name type="scientific">Gordonia spumicola</name>
    <dbReference type="NCBI Taxonomy" id="589161"/>
    <lineage>
        <taxon>Bacteria</taxon>
        <taxon>Bacillati</taxon>
        <taxon>Actinomycetota</taxon>
        <taxon>Actinomycetes</taxon>
        <taxon>Mycobacteriales</taxon>
        <taxon>Gordoniaceae</taxon>
        <taxon>Gordonia</taxon>
    </lineage>
</organism>
<accession>A0A7I9VBA2</accession>